<feature type="domain" description="HTH cro/C1-type" evidence="1">
    <location>
        <begin position="44"/>
        <end position="77"/>
    </location>
</feature>
<dbReference type="GO" id="GO:0003677">
    <property type="term" value="F:DNA binding"/>
    <property type="evidence" value="ECO:0007669"/>
    <property type="project" value="InterPro"/>
</dbReference>
<comment type="caution">
    <text evidence="2">The sequence shown here is derived from an EMBL/GenBank/DDBJ whole genome shotgun (WGS) entry which is preliminary data.</text>
</comment>
<dbReference type="RefSeq" id="WP_308457206.1">
    <property type="nucleotide sequence ID" value="NZ_JAJEQM010000029.1"/>
</dbReference>
<evidence type="ECO:0000313" key="2">
    <source>
        <dbReference type="EMBL" id="MCC2211839.1"/>
    </source>
</evidence>
<proteinExistence type="predicted"/>
<name>A0AAE3JAG7_9FIRM</name>
<dbReference type="InterPro" id="IPR010982">
    <property type="entry name" value="Lambda_DNA-bd_dom_sf"/>
</dbReference>
<evidence type="ECO:0000259" key="1">
    <source>
        <dbReference type="PROSITE" id="PS50943"/>
    </source>
</evidence>
<dbReference type="Gene3D" id="1.10.260.40">
    <property type="entry name" value="lambda repressor-like DNA-binding domains"/>
    <property type="match status" value="1"/>
</dbReference>
<accession>A0AAE3JAG7</accession>
<dbReference type="Proteomes" id="UP001198242">
    <property type="component" value="Unassembled WGS sequence"/>
</dbReference>
<dbReference type="InterPro" id="IPR001387">
    <property type="entry name" value="Cro/C1-type_HTH"/>
</dbReference>
<organism evidence="2 3">
    <name type="scientific">Hominilimicola fabiformis</name>
    <dbReference type="NCBI Taxonomy" id="2885356"/>
    <lineage>
        <taxon>Bacteria</taxon>
        <taxon>Bacillati</taxon>
        <taxon>Bacillota</taxon>
        <taxon>Clostridia</taxon>
        <taxon>Eubacteriales</taxon>
        <taxon>Oscillospiraceae</taxon>
        <taxon>Hominilimicola</taxon>
    </lineage>
</organism>
<evidence type="ECO:0000313" key="3">
    <source>
        <dbReference type="Proteomes" id="UP001198242"/>
    </source>
</evidence>
<dbReference type="AlphaFoldDB" id="A0AAE3JAG7"/>
<keyword evidence="3" id="KW-1185">Reference proteome</keyword>
<dbReference type="PROSITE" id="PS50943">
    <property type="entry name" value="HTH_CROC1"/>
    <property type="match status" value="1"/>
</dbReference>
<protein>
    <recommendedName>
        <fullName evidence="1">HTH cro/C1-type domain-containing protein</fullName>
    </recommendedName>
</protein>
<reference evidence="2 3" key="1">
    <citation type="submission" date="2021-10" db="EMBL/GenBank/DDBJ databases">
        <title>Anaerobic single-cell dispensing facilitates the cultivation of human gut bacteria.</title>
        <authorList>
            <person name="Afrizal A."/>
        </authorList>
    </citation>
    <scope>NUCLEOTIDE SEQUENCE [LARGE SCALE GENOMIC DNA]</scope>
    <source>
        <strain evidence="2 3">CLA-AA-H232</strain>
    </source>
</reference>
<gene>
    <name evidence="2" type="ORF">LKE05_13720</name>
</gene>
<sequence length="337" mass="38361">MKEENKEFFKQSILIDRVQHAMAQRGIDFDTLCDVLNQNVKYSITKSNLKLYISDRTPNANFLIALSRSLGVTTDFLLGENNKGLKKGINQRIYSKSYRKYAGKYNLYFYGTVNCESGTVTVATLEINFAKEEAVTMKIATSEGGEKLYYGELQISEMSPNVFIVLNSDFGEQVSLTFYDEPMNCETFQCAVGAMLSISAGDLKRAPVLNRFIITGYDVDEAHMKFIKAHLKLNTKYIDITPEMISTSVEGVFGKCEMADRITDRLKKAFYSKRYYAIEDSFIVNTLRKDENLSLRQADELIAELRNHSLSNINFKINKSLDSTVYRCTNPKNISQE</sequence>
<dbReference type="EMBL" id="JAJEQM010000029">
    <property type="protein sequence ID" value="MCC2211839.1"/>
    <property type="molecule type" value="Genomic_DNA"/>
</dbReference>